<feature type="compositionally biased region" description="Low complexity" evidence="3">
    <location>
        <begin position="250"/>
        <end position="266"/>
    </location>
</feature>
<reference evidence="4 5" key="1">
    <citation type="journal article" date="2019" name="Sci. Rep.">
        <title>Nanopore sequencing improves the draft genome of the human pathogenic amoeba Naegleria fowleri.</title>
        <authorList>
            <person name="Liechti N."/>
            <person name="Schurch N."/>
            <person name="Bruggmann R."/>
            <person name="Wittwer M."/>
        </authorList>
    </citation>
    <scope>NUCLEOTIDE SEQUENCE [LARGE SCALE GENOMIC DNA]</scope>
    <source>
        <strain evidence="4 5">ATCC 30894</strain>
    </source>
</reference>
<dbReference type="EMBL" id="VFQX01000051">
    <property type="protein sequence ID" value="KAF0974780.1"/>
    <property type="molecule type" value="Genomic_DNA"/>
</dbReference>
<feature type="region of interest" description="Disordered" evidence="3">
    <location>
        <begin position="216"/>
        <end position="329"/>
    </location>
</feature>
<feature type="compositionally biased region" description="Polar residues" evidence="3">
    <location>
        <begin position="49"/>
        <end position="73"/>
    </location>
</feature>
<dbReference type="PANTHER" id="PTHR12697:SF5">
    <property type="entry name" value="DEOXYHYPUSINE HYDROXYLASE"/>
    <property type="match status" value="1"/>
</dbReference>
<dbReference type="InterPro" id="IPR011989">
    <property type="entry name" value="ARM-like"/>
</dbReference>
<dbReference type="Proteomes" id="UP000444721">
    <property type="component" value="Unassembled WGS sequence"/>
</dbReference>
<gene>
    <name evidence="4" type="ORF">FDP41_006254</name>
</gene>
<dbReference type="InterPro" id="IPR016024">
    <property type="entry name" value="ARM-type_fold"/>
</dbReference>
<evidence type="ECO:0000256" key="1">
    <source>
        <dbReference type="ARBA" id="ARBA00022737"/>
    </source>
</evidence>
<dbReference type="Gene3D" id="1.25.10.10">
    <property type="entry name" value="Leucine-rich Repeat Variant"/>
    <property type="match status" value="3"/>
</dbReference>
<accession>A0A6A5BL97</accession>
<comment type="caution">
    <text evidence="4">The sequence shown here is derived from an EMBL/GenBank/DDBJ whole genome shotgun (WGS) entry which is preliminary data.</text>
</comment>
<dbReference type="Pfam" id="PF02985">
    <property type="entry name" value="HEAT"/>
    <property type="match status" value="1"/>
</dbReference>
<evidence type="ECO:0000256" key="3">
    <source>
        <dbReference type="SAM" id="MobiDB-lite"/>
    </source>
</evidence>
<feature type="compositionally biased region" description="Polar residues" evidence="3">
    <location>
        <begin position="298"/>
        <end position="329"/>
    </location>
</feature>
<proteinExistence type="predicted"/>
<keyword evidence="1" id="KW-0677">Repeat</keyword>
<keyword evidence="2" id="KW-0175">Coiled coil</keyword>
<dbReference type="VEuPathDB" id="AmoebaDB:NF0020720"/>
<dbReference type="PANTHER" id="PTHR12697">
    <property type="entry name" value="PBS LYASE HEAT-LIKE PROTEIN"/>
    <property type="match status" value="1"/>
</dbReference>
<protein>
    <submittedName>
        <fullName evidence="4">Uncharacterized protein</fullName>
    </submittedName>
</protein>
<feature type="compositionally biased region" description="Polar residues" evidence="3">
    <location>
        <begin position="268"/>
        <end position="287"/>
    </location>
</feature>
<feature type="compositionally biased region" description="Low complexity" evidence="3">
    <location>
        <begin position="96"/>
        <end position="122"/>
    </location>
</feature>
<name>A0A6A5BL97_NAEFO</name>
<sequence>MSATNTSSNDAAVLQQLEETAKYISNKYQLDCFHLSRKQQQQEEEQQLLRPNSPSLRSVLSQGRRSSIASFHPNNNNNNLHEEDVDDGASVSSAYTMTSGRHSSMSSTLSSISRSTCGSSSSTPMIKQVLLLTNHSSKPSVVIPPSSQSFNLQHDDDGYNVNYEEEEKNDENGEMSVLPVRVMPSHEVFLQSPPPRGGFTNSAGELYRLNQSEMIQQQQPFHTPPPPPSPRAGFIGSWSNKSSQRNSLANSIPPNGSSSSSGGVSNDVLETSSQLIQRNSHESSSLDMLQELHDPKSRSNSALSNYTNNNTPQQQHQYKTSSTQVPNNDTTNFQELESIECKRDEENDNSCCVEHFQDTDEQYADPCEELDDSYEIQRFSHYTNSETIIHDVFDVNTKETLEQVITQLNHAEEELDREEEQHVLAHQQHNNRNLTMEVMDDTSCASSICIPEPPSQANIQTKLVHYLKYLSHSSENVRIQSVKGMKQLIFTCECSSSSTIGLKSQLLDDLYYSIVETLNMTIQLFKTQSKYLNREIISLFNLLSNYCTHDTIHSMIDVLRDKKLFELYDSVISLFFKIGDGAIKILLDHLENDTEWNNIIITHIVNHPLIIENVVIPILCKECLSFDIDKRTCAVRAIKHLGIIANSALPTLVNMLMEGNADRVLIGEAIRAMGNEGEKTLLSIMNQCHVFKVREAILTVFGQLPYCVNSNLTILANSDIHCYIPSPTPRIFYYYTGDASKELPPFLLFDSKELIALTRQFLNDHPNIILNSSSRVGRNGIRTAPPNSDSPFLSNLTYTCRPEITLLYAMACSMKSIIYNNHQSSRPNTSRTNTNHSTSIILNISSILLGNGQNTSTSTTFMNSEQLNNSFSILKSYYLKERKKRRNGPHGDHHPIMNPSHSGGVDGGPMNNRSNNSHENDHSPQLLLNCIIEKTEITTISPECVHCLIHNVKYPEESVRYASVKSIESILSVQMSHFQQVLDVLKKEALLDSSHRVRASALQALAKIGTEMTIHMIDCKNSERCRYSCPLNTSSTTWNNTTTPTTTSYDSHTTSANTTLNNNNNTLNNNTTANTINTTFANNNHHILSKHEKRSLLSSILPLLKDTHWNVRMAACHAMSCHYLHILQMSNFDKEFYKLIFHYLIGVLKDGSISRNQVAKCLSLLEYDGISQLIYLLRQDVQSMNIQVRISCAYGLSLIHLESPYIDRIVESLFMTCSCTIKTPPLVRRAAIKALGELSKKSHNKLTYLGPRTLLPFLYGFLRDREFVVRQMASQVLAQSGPYGELLLMEGLLKDSNVLIRSSAAMGMMYLGPKTMITLLLALFKEYHPHICQHLLECIESFKLDDMIDVIMKSSSVGVGGDDQCGIGGDTGDDTGDGNVDSNDTTFQNKNIESIANTIRDILSRFVSSTDTLKHHLSKNSLVQNHPHHHYNGRRHVLVASPQALHILEELLHTIERRRKRNGQ</sequence>
<feature type="coiled-coil region" evidence="2">
    <location>
        <begin position="398"/>
        <end position="428"/>
    </location>
</feature>
<feature type="region of interest" description="Disordered" evidence="3">
    <location>
        <begin position="884"/>
        <end position="922"/>
    </location>
</feature>
<dbReference type="RefSeq" id="XP_044559493.1">
    <property type="nucleotide sequence ID" value="XM_044709869.1"/>
</dbReference>
<dbReference type="OrthoDB" id="310568at2759"/>
<evidence type="ECO:0000313" key="5">
    <source>
        <dbReference type="Proteomes" id="UP000444721"/>
    </source>
</evidence>
<dbReference type="SUPFAM" id="SSF48371">
    <property type="entry name" value="ARM repeat"/>
    <property type="match status" value="2"/>
</dbReference>
<organism evidence="4 5">
    <name type="scientific">Naegleria fowleri</name>
    <name type="common">Brain eating amoeba</name>
    <dbReference type="NCBI Taxonomy" id="5763"/>
    <lineage>
        <taxon>Eukaryota</taxon>
        <taxon>Discoba</taxon>
        <taxon>Heterolobosea</taxon>
        <taxon>Tetramitia</taxon>
        <taxon>Eutetramitia</taxon>
        <taxon>Vahlkampfiidae</taxon>
        <taxon>Naegleria</taxon>
    </lineage>
</organism>
<dbReference type="InterPro" id="IPR000357">
    <property type="entry name" value="HEAT"/>
</dbReference>
<feature type="region of interest" description="Disordered" evidence="3">
    <location>
        <begin position="43"/>
        <end position="122"/>
    </location>
</feature>
<dbReference type="OMA" id="SHENDHS"/>
<dbReference type="GO" id="GO:0016491">
    <property type="term" value="F:oxidoreductase activity"/>
    <property type="evidence" value="ECO:0007669"/>
    <property type="project" value="TreeGrafter"/>
</dbReference>
<evidence type="ECO:0000256" key="2">
    <source>
        <dbReference type="SAM" id="Coils"/>
    </source>
</evidence>
<dbReference type="GeneID" id="68113472"/>
<dbReference type="VEuPathDB" id="AmoebaDB:NfTy_077110"/>
<keyword evidence="5" id="KW-1185">Reference proteome</keyword>
<feature type="compositionally biased region" description="Polar residues" evidence="3">
    <location>
        <begin position="237"/>
        <end position="249"/>
    </location>
</feature>
<dbReference type="VEuPathDB" id="AmoebaDB:FDP41_006254"/>
<evidence type="ECO:0000313" key="4">
    <source>
        <dbReference type="EMBL" id="KAF0974780.1"/>
    </source>
</evidence>